<feature type="domain" description="Transposase IS200-like" evidence="1">
    <location>
        <begin position="5"/>
        <end position="119"/>
    </location>
</feature>
<dbReference type="GO" id="GO:0006313">
    <property type="term" value="P:DNA transposition"/>
    <property type="evidence" value="ECO:0007669"/>
    <property type="project" value="InterPro"/>
</dbReference>
<dbReference type="Gene3D" id="3.30.70.1290">
    <property type="entry name" value="Transposase IS200-like"/>
    <property type="match status" value="1"/>
</dbReference>
<evidence type="ECO:0000313" key="3">
    <source>
        <dbReference type="Proteomes" id="UP000184050"/>
    </source>
</evidence>
<dbReference type="STRING" id="1168035.SAMN05444280_11066"/>
<accession>A0A1M6G895</accession>
<gene>
    <name evidence="2" type="ORF">SAMN05444280_11066</name>
</gene>
<dbReference type="RefSeq" id="WP_073168296.1">
    <property type="nucleotide sequence ID" value="NZ_FQZE01000010.1"/>
</dbReference>
<dbReference type="EMBL" id="FQZE01000010">
    <property type="protein sequence ID" value="SHJ06047.1"/>
    <property type="molecule type" value="Genomic_DNA"/>
</dbReference>
<dbReference type="Proteomes" id="UP000184050">
    <property type="component" value="Unassembled WGS sequence"/>
</dbReference>
<dbReference type="NCBIfam" id="NF033573">
    <property type="entry name" value="transpos_IS200"/>
    <property type="match status" value="1"/>
</dbReference>
<sequence length="150" mass="17781">MSQSLSKVYVHITFSTKNRLNLIKEENEESLFEYIGGICRGLECNPVQVGGYKNHIHILCLLSRKISQMKLLEEIKKQSSKWIKTKGSDYFSFYWQDGYGIFSVNPTQVPVVKKYIENQKIHHKKVSFKEELLAFLKKYDVDYDERYLWD</sequence>
<protein>
    <submittedName>
        <fullName evidence="2">REP element-mobilizing transposase RayT</fullName>
    </submittedName>
</protein>
<proteinExistence type="predicted"/>
<dbReference type="OrthoDB" id="9797997at2"/>
<evidence type="ECO:0000259" key="1">
    <source>
        <dbReference type="SMART" id="SM01321"/>
    </source>
</evidence>
<dbReference type="SUPFAM" id="SSF143422">
    <property type="entry name" value="Transposase IS200-like"/>
    <property type="match status" value="1"/>
</dbReference>
<evidence type="ECO:0000313" key="2">
    <source>
        <dbReference type="EMBL" id="SHJ06047.1"/>
    </source>
</evidence>
<dbReference type="InterPro" id="IPR036515">
    <property type="entry name" value="Transposase_17_sf"/>
</dbReference>
<dbReference type="PANTHER" id="PTHR33360">
    <property type="entry name" value="TRANSPOSASE FOR INSERTION SEQUENCE ELEMENT IS200"/>
    <property type="match status" value="1"/>
</dbReference>
<reference evidence="2 3" key="1">
    <citation type="submission" date="2016-11" db="EMBL/GenBank/DDBJ databases">
        <authorList>
            <person name="Jaros S."/>
            <person name="Januszkiewicz K."/>
            <person name="Wedrychowicz H."/>
        </authorList>
    </citation>
    <scope>NUCLEOTIDE SEQUENCE [LARGE SCALE GENOMIC DNA]</scope>
    <source>
        <strain evidence="2 3">DSM 27063</strain>
    </source>
</reference>
<dbReference type="InterPro" id="IPR002686">
    <property type="entry name" value="Transposase_17"/>
</dbReference>
<organism evidence="2 3">
    <name type="scientific">Tangfeifania diversioriginum</name>
    <dbReference type="NCBI Taxonomy" id="1168035"/>
    <lineage>
        <taxon>Bacteria</taxon>
        <taxon>Pseudomonadati</taxon>
        <taxon>Bacteroidota</taxon>
        <taxon>Bacteroidia</taxon>
        <taxon>Marinilabiliales</taxon>
        <taxon>Prolixibacteraceae</taxon>
        <taxon>Tangfeifania</taxon>
    </lineage>
</organism>
<name>A0A1M6G895_9BACT</name>
<dbReference type="SMART" id="SM01321">
    <property type="entry name" value="Y1_Tnp"/>
    <property type="match status" value="1"/>
</dbReference>
<dbReference type="GO" id="GO:0003677">
    <property type="term" value="F:DNA binding"/>
    <property type="evidence" value="ECO:0007669"/>
    <property type="project" value="InterPro"/>
</dbReference>
<dbReference type="Pfam" id="PF01797">
    <property type="entry name" value="Y1_Tnp"/>
    <property type="match status" value="1"/>
</dbReference>
<keyword evidence="3" id="KW-1185">Reference proteome</keyword>
<dbReference type="PANTHER" id="PTHR33360:SF2">
    <property type="entry name" value="TRANSPOSASE FOR INSERTION SEQUENCE ELEMENT IS200"/>
    <property type="match status" value="1"/>
</dbReference>
<dbReference type="GO" id="GO:0004803">
    <property type="term" value="F:transposase activity"/>
    <property type="evidence" value="ECO:0007669"/>
    <property type="project" value="InterPro"/>
</dbReference>
<dbReference type="AlphaFoldDB" id="A0A1M6G895"/>